<evidence type="ECO:0000313" key="13">
    <source>
        <dbReference type="EMBL" id="KAK9054660.1"/>
    </source>
</evidence>
<keyword evidence="3" id="KW-0479">Metal-binding</keyword>
<dbReference type="GO" id="GO:0003677">
    <property type="term" value="F:DNA binding"/>
    <property type="evidence" value="ECO:0007669"/>
    <property type="project" value="UniProtKB-KW"/>
</dbReference>
<dbReference type="InterPro" id="IPR012337">
    <property type="entry name" value="RNaseH-like_sf"/>
</dbReference>
<name>A0AAP0GPE9_9ASTR</name>
<evidence type="ECO:0000256" key="3">
    <source>
        <dbReference type="ARBA" id="ARBA00022723"/>
    </source>
</evidence>
<dbReference type="GO" id="GO:0046983">
    <property type="term" value="F:protein dimerization activity"/>
    <property type="evidence" value="ECO:0007669"/>
    <property type="project" value="InterPro"/>
</dbReference>
<evidence type="ECO:0000313" key="14">
    <source>
        <dbReference type="Proteomes" id="UP001408789"/>
    </source>
</evidence>
<evidence type="ECO:0000256" key="11">
    <source>
        <dbReference type="SAM" id="MobiDB-lite"/>
    </source>
</evidence>
<comment type="subcellular location">
    <subcellularLocation>
        <location evidence="1">Nucleus</location>
    </subcellularLocation>
</comment>
<dbReference type="Proteomes" id="UP001408789">
    <property type="component" value="Unassembled WGS sequence"/>
</dbReference>
<sequence length="694" mass="79475">MANPTNNSEPSNVDSKMNTKRRKKKSIVWEHFTIETIDAGCTRARCMQCKKSFAYISGSKLAGTSHLKRHISLGICPVGRTNEKSGQIVPFTPLPTINVSQDDNILPRKRQRKTSVSTNGSFYQDYWQQDIAKMIIMHEYPLNIVECPAFLNCVKSLQPNFPVLPLDAIERDCVGLYRRERQTLLNLISSIQGQVNLSLDMWATDQSVGYVFITGQFIDDDWKLRRMILSVVLLPFPDSESALNHAVLSCVADWNLESKLLAVTLDETFANKAVRNNLRHLLSVKNPLIFDGKFLIGSCYARVLCHLAQDALGVVSEAVKKVRDSVKYVVTVKSCQDRFNDLRLQLQVPSAKNLVLDDQNQWNTTYHMLVASCELKEVFSCLDTFDSNYQITITMDEWKQMEILCTFLKLLLDAADLLTGPTYPTANAFFHEAWKIQLELKHASVSDDMFIRRLTKSMHERFDKYWKDCFLVFSIAVVMDPRFKMRLVEFSFSRIYGEDADHWNKAVSEGVHELFLDYVVQMLPPPTFVVNGNEGFLKTEIPKEDEETILHCGFVKTEAPENEIFLSTSDELSDFDVYISGVTNHQNTRLELDQYLEESVLPRMQEFDVLGWWRSNRKKYPTLSKMASDILSIPVSTSFQDSVFDIRCRKMDRYQCSLKPSTLEALVCAKDWLQNGISDYSPSISPKSILKTKL</sequence>
<dbReference type="Pfam" id="PF05699">
    <property type="entry name" value="Dimer_Tnp_hAT"/>
    <property type="match status" value="1"/>
</dbReference>
<feature type="compositionally biased region" description="Polar residues" evidence="11">
    <location>
        <begin position="1"/>
        <end position="16"/>
    </location>
</feature>
<dbReference type="InterPro" id="IPR025525">
    <property type="entry name" value="hAT-like_transposase_RNase-H"/>
</dbReference>
<proteinExistence type="predicted"/>
<dbReference type="PROSITE" id="PS50808">
    <property type="entry name" value="ZF_BED"/>
    <property type="match status" value="1"/>
</dbReference>
<dbReference type="EMBL" id="JBCNJP010000025">
    <property type="protein sequence ID" value="KAK9054660.1"/>
    <property type="molecule type" value="Genomic_DNA"/>
</dbReference>
<organism evidence="13 14">
    <name type="scientific">Deinandra increscens subsp. villosa</name>
    <dbReference type="NCBI Taxonomy" id="3103831"/>
    <lineage>
        <taxon>Eukaryota</taxon>
        <taxon>Viridiplantae</taxon>
        <taxon>Streptophyta</taxon>
        <taxon>Embryophyta</taxon>
        <taxon>Tracheophyta</taxon>
        <taxon>Spermatophyta</taxon>
        <taxon>Magnoliopsida</taxon>
        <taxon>eudicotyledons</taxon>
        <taxon>Gunneridae</taxon>
        <taxon>Pentapetalae</taxon>
        <taxon>asterids</taxon>
        <taxon>campanulids</taxon>
        <taxon>Asterales</taxon>
        <taxon>Asteraceae</taxon>
        <taxon>Asteroideae</taxon>
        <taxon>Heliantheae alliance</taxon>
        <taxon>Madieae</taxon>
        <taxon>Madiinae</taxon>
        <taxon>Deinandra</taxon>
    </lineage>
</organism>
<dbReference type="AlphaFoldDB" id="A0AAP0GPE9"/>
<comment type="subunit">
    <text evidence="2">Homodimer.</text>
</comment>
<dbReference type="SMART" id="SM00614">
    <property type="entry name" value="ZnF_BED"/>
    <property type="match status" value="1"/>
</dbReference>
<dbReference type="PANTHER" id="PTHR46481">
    <property type="entry name" value="ZINC FINGER BED DOMAIN-CONTAINING PROTEIN 4"/>
    <property type="match status" value="1"/>
</dbReference>
<comment type="caution">
    <text evidence="13">The sequence shown here is derived from an EMBL/GenBank/DDBJ whole genome shotgun (WGS) entry which is preliminary data.</text>
</comment>
<dbReference type="GO" id="GO:0008270">
    <property type="term" value="F:zinc ion binding"/>
    <property type="evidence" value="ECO:0007669"/>
    <property type="project" value="UniProtKB-KW"/>
</dbReference>
<keyword evidence="9" id="KW-0539">Nucleus</keyword>
<evidence type="ECO:0000256" key="8">
    <source>
        <dbReference type="ARBA" id="ARBA00023163"/>
    </source>
</evidence>
<feature type="region of interest" description="Disordered" evidence="11">
    <location>
        <begin position="1"/>
        <end position="22"/>
    </location>
</feature>
<evidence type="ECO:0000256" key="10">
    <source>
        <dbReference type="PROSITE-ProRule" id="PRU00027"/>
    </source>
</evidence>
<dbReference type="SUPFAM" id="SSF53098">
    <property type="entry name" value="Ribonuclease H-like"/>
    <property type="match status" value="1"/>
</dbReference>
<dbReference type="GO" id="GO:0005634">
    <property type="term" value="C:nucleus"/>
    <property type="evidence" value="ECO:0007669"/>
    <property type="project" value="UniProtKB-SubCell"/>
</dbReference>
<evidence type="ECO:0000259" key="12">
    <source>
        <dbReference type="PROSITE" id="PS50808"/>
    </source>
</evidence>
<keyword evidence="6" id="KW-0805">Transcription regulation</keyword>
<dbReference type="SUPFAM" id="SSF57667">
    <property type="entry name" value="beta-beta-alpha zinc fingers"/>
    <property type="match status" value="1"/>
</dbReference>
<reference evidence="13 14" key="1">
    <citation type="submission" date="2024-04" db="EMBL/GenBank/DDBJ databases">
        <title>The reference genome of an endangered Asteraceae, Deinandra increscens subsp. villosa, native to the Central Coast of California.</title>
        <authorList>
            <person name="Guilliams M."/>
            <person name="Hasenstab-Lehman K."/>
            <person name="Meyer R."/>
            <person name="Mcevoy S."/>
        </authorList>
    </citation>
    <scope>NUCLEOTIDE SEQUENCE [LARGE SCALE GENOMIC DNA]</scope>
    <source>
        <tissue evidence="13">Leaf</tissue>
    </source>
</reference>
<evidence type="ECO:0000256" key="2">
    <source>
        <dbReference type="ARBA" id="ARBA00011738"/>
    </source>
</evidence>
<evidence type="ECO:0000256" key="4">
    <source>
        <dbReference type="ARBA" id="ARBA00022771"/>
    </source>
</evidence>
<protein>
    <recommendedName>
        <fullName evidence="12">BED-type domain-containing protein</fullName>
    </recommendedName>
</protein>
<evidence type="ECO:0000256" key="9">
    <source>
        <dbReference type="ARBA" id="ARBA00023242"/>
    </source>
</evidence>
<feature type="domain" description="BED-type" evidence="12">
    <location>
        <begin position="23"/>
        <end position="83"/>
    </location>
</feature>
<gene>
    <name evidence="13" type="ORF">SSX86_025739</name>
</gene>
<dbReference type="Pfam" id="PF14372">
    <property type="entry name" value="hAT-like_RNase-H"/>
    <property type="match status" value="1"/>
</dbReference>
<evidence type="ECO:0000256" key="5">
    <source>
        <dbReference type="ARBA" id="ARBA00022833"/>
    </source>
</evidence>
<dbReference type="PANTHER" id="PTHR46481:SF10">
    <property type="entry name" value="ZINC FINGER BED DOMAIN-CONTAINING PROTEIN 39"/>
    <property type="match status" value="1"/>
</dbReference>
<keyword evidence="7" id="KW-0238">DNA-binding</keyword>
<dbReference type="InterPro" id="IPR036236">
    <property type="entry name" value="Znf_C2H2_sf"/>
</dbReference>
<keyword evidence="4 10" id="KW-0863">Zinc-finger</keyword>
<evidence type="ECO:0000256" key="7">
    <source>
        <dbReference type="ARBA" id="ARBA00023125"/>
    </source>
</evidence>
<keyword evidence="5" id="KW-0862">Zinc</keyword>
<dbReference type="GO" id="GO:0009791">
    <property type="term" value="P:post-embryonic development"/>
    <property type="evidence" value="ECO:0007669"/>
    <property type="project" value="UniProtKB-ARBA"/>
</dbReference>
<dbReference type="InterPro" id="IPR008906">
    <property type="entry name" value="HATC_C_dom"/>
</dbReference>
<dbReference type="InterPro" id="IPR052035">
    <property type="entry name" value="ZnF_BED_domain_contain"/>
</dbReference>
<evidence type="ECO:0000256" key="1">
    <source>
        <dbReference type="ARBA" id="ARBA00004123"/>
    </source>
</evidence>
<keyword evidence="8" id="KW-0804">Transcription</keyword>
<keyword evidence="14" id="KW-1185">Reference proteome</keyword>
<accession>A0AAP0GPE9</accession>
<evidence type="ECO:0000256" key="6">
    <source>
        <dbReference type="ARBA" id="ARBA00023015"/>
    </source>
</evidence>
<dbReference type="InterPro" id="IPR003656">
    <property type="entry name" value="Znf_BED"/>
</dbReference>